<keyword evidence="3" id="KW-0017">Alkaloid metabolism</keyword>
<dbReference type="SMART" id="SM00066">
    <property type="entry name" value="GAL4"/>
    <property type="match status" value="1"/>
</dbReference>
<dbReference type="InterPro" id="IPR008030">
    <property type="entry name" value="NmrA-like"/>
</dbReference>
<dbReference type="PROSITE" id="PS50048">
    <property type="entry name" value="ZN2_CY6_FUNGAL_2"/>
    <property type="match status" value="1"/>
</dbReference>
<evidence type="ECO:0000313" key="8">
    <source>
        <dbReference type="Proteomes" id="UP000469559"/>
    </source>
</evidence>
<feature type="domain" description="Zn(2)-C6 fungal-type" evidence="6">
    <location>
        <begin position="17"/>
        <end position="47"/>
    </location>
</feature>
<dbReference type="Gene3D" id="4.10.240.10">
    <property type="entry name" value="Zn(2)-C6 fungal-type DNA-binding domain"/>
    <property type="match status" value="1"/>
</dbReference>
<organism evidence="7 8">
    <name type="scientific">Lachnellula arida</name>
    <dbReference type="NCBI Taxonomy" id="1316785"/>
    <lineage>
        <taxon>Eukaryota</taxon>
        <taxon>Fungi</taxon>
        <taxon>Dikarya</taxon>
        <taxon>Ascomycota</taxon>
        <taxon>Pezizomycotina</taxon>
        <taxon>Leotiomycetes</taxon>
        <taxon>Helotiales</taxon>
        <taxon>Lachnaceae</taxon>
        <taxon>Lachnellula</taxon>
    </lineage>
</organism>
<gene>
    <name evidence="7" type="primary">easG</name>
    <name evidence="7" type="ORF">LARI1_G007088</name>
</gene>
<sequence>MAPGMGIKAPVPRTRTGCLTCRKRKVKCDEAKPVCSRCQRLQRECTWSDDMQVVPHTQHPDFTSTRTINDSSNHPALHLTRPCGQSFVIEFPDIDRATVPYIHHFASFCSRFMAYANDSEGNPFQEELAPLAISSPALLHSMAALAAAHLSRTQKHHELIATSYYSMALRELNAGLSNPVIARSDSTLGACLLLCVYEITRSESSTWHDHLQGARDLILYRGGPKKDEYLTRYFSLLDVSGSLVSGTGTLIQGPYWLEDDQNIDTDGPKKVNKWPYYDNTNSVVDQFHHLMVYMAKLSALSAEAMGGNDPAIIAEKAAQIHEDIWKWWGQSPPPLRDQSNDWRRLPRLHKLSVAETLEEEAYSSTKSVFAGCIIYLNHILDPCGHEPQKPEVIKAISEVLEIAKETPEGYGLEMGLYWGLFMAGVAVFNDPIAEDLIRRKLKADVSVSIYHADRVLELLEVLWKRQHQYNAKYDWRQVQIQMGIQVLQHAKARWSELTVRIKRTRAQGLGICWNLLESVRGLLAISEQLKDHLDIDNSRSSMRIPTSQLYPIIDMVSPKGTILLLGGTGKVSRRITPLLSAAGYPTLVASRSGTSPSLPSVSGVKFDWDDSTTYNNVFSTPNISAIFLIGPPNIDMLPPMKIFIDLALSNGVKRLVLLSASLMEVGDGPAMAEVSEYVSGLGVEWAVLRPSWFMENFTEQHHAPTIRSQSTIITATGNGKVPFISASDIAAVAFHALTDTMPHNTDHLLLGPELFSYAEVAALMSEKLGRVIRHVDISEQELMQGMQAFMPLDYARMLAELDTAIREGKEERVNDVVKRVTGREPKTFGEFVDEGVRDGVWVMKGE</sequence>
<dbReference type="Gene3D" id="3.90.25.10">
    <property type="entry name" value="UDP-galactose 4-epimerase, domain 1"/>
    <property type="match status" value="1"/>
</dbReference>
<dbReference type="EMBL" id="QGMF01000824">
    <property type="protein sequence ID" value="TVY13887.1"/>
    <property type="molecule type" value="Genomic_DNA"/>
</dbReference>
<dbReference type="CDD" id="cd00067">
    <property type="entry name" value="GAL4"/>
    <property type="match status" value="1"/>
</dbReference>
<comment type="similarity">
    <text evidence="2">Belongs to the fgaFS/easG family.</text>
</comment>
<dbReference type="InterPro" id="IPR036864">
    <property type="entry name" value="Zn2-C6_fun-type_DNA-bd_sf"/>
</dbReference>
<keyword evidence="5" id="KW-0539">Nucleus</keyword>
<dbReference type="GO" id="GO:0000981">
    <property type="term" value="F:DNA-binding transcription factor activity, RNA polymerase II-specific"/>
    <property type="evidence" value="ECO:0007669"/>
    <property type="project" value="InterPro"/>
</dbReference>
<comment type="pathway">
    <text evidence="1">Alkaloid biosynthesis; ergot alkaloid biosynthesis.</text>
</comment>
<dbReference type="InterPro" id="IPR051604">
    <property type="entry name" value="Ergot_Alk_Oxidoreductase"/>
</dbReference>
<evidence type="ECO:0000256" key="1">
    <source>
        <dbReference type="ARBA" id="ARBA00005107"/>
    </source>
</evidence>
<dbReference type="Pfam" id="PF00172">
    <property type="entry name" value="Zn_clus"/>
    <property type="match status" value="1"/>
</dbReference>
<dbReference type="InterPro" id="IPR019901">
    <property type="entry name" value="Ergot_alkaloid_biosynthesis"/>
</dbReference>
<dbReference type="GO" id="GO:0016491">
    <property type="term" value="F:oxidoreductase activity"/>
    <property type="evidence" value="ECO:0007669"/>
    <property type="project" value="UniProtKB-KW"/>
</dbReference>
<dbReference type="PANTHER" id="PTHR43162:SF1">
    <property type="entry name" value="PRESTALK A DIFFERENTIATION PROTEIN A"/>
    <property type="match status" value="1"/>
</dbReference>
<dbReference type="Proteomes" id="UP000469559">
    <property type="component" value="Unassembled WGS sequence"/>
</dbReference>
<dbReference type="OrthoDB" id="3509362at2759"/>
<proteinExistence type="inferred from homology"/>
<dbReference type="Gene3D" id="3.40.50.720">
    <property type="entry name" value="NAD(P)-binding Rossmann-like Domain"/>
    <property type="match status" value="1"/>
</dbReference>
<dbReference type="InterPro" id="IPR001138">
    <property type="entry name" value="Zn2Cys6_DnaBD"/>
</dbReference>
<evidence type="ECO:0000256" key="3">
    <source>
        <dbReference type="ARBA" id="ARBA00022589"/>
    </source>
</evidence>
<dbReference type="GO" id="GO:0009820">
    <property type="term" value="P:alkaloid metabolic process"/>
    <property type="evidence" value="ECO:0007669"/>
    <property type="project" value="UniProtKB-KW"/>
</dbReference>
<evidence type="ECO:0000256" key="2">
    <source>
        <dbReference type="ARBA" id="ARBA00005372"/>
    </source>
</evidence>
<dbReference type="GO" id="GO:0008270">
    <property type="term" value="F:zinc ion binding"/>
    <property type="evidence" value="ECO:0007669"/>
    <property type="project" value="InterPro"/>
</dbReference>
<dbReference type="NCBIfam" id="TIGR03649">
    <property type="entry name" value="ergot_EASG"/>
    <property type="match status" value="1"/>
</dbReference>
<dbReference type="CDD" id="cd12148">
    <property type="entry name" value="fungal_TF_MHR"/>
    <property type="match status" value="1"/>
</dbReference>
<keyword evidence="8" id="KW-1185">Reference proteome</keyword>
<dbReference type="PROSITE" id="PS00463">
    <property type="entry name" value="ZN2_CY6_FUNGAL_1"/>
    <property type="match status" value="1"/>
</dbReference>
<protein>
    <submittedName>
        <fullName evidence="7">Agroclavine dehydrogenase</fullName>
    </submittedName>
</protein>
<evidence type="ECO:0000256" key="4">
    <source>
        <dbReference type="ARBA" id="ARBA00023002"/>
    </source>
</evidence>
<dbReference type="SUPFAM" id="SSF51735">
    <property type="entry name" value="NAD(P)-binding Rossmann-fold domains"/>
    <property type="match status" value="1"/>
</dbReference>
<dbReference type="InterPro" id="IPR021858">
    <property type="entry name" value="Fun_TF"/>
</dbReference>
<dbReference type="Pfam" id="PF05368">
    <property type="entry name" value="NmrA"/>
    <property type="match status" value="1"/>
</dbReference>
<dbReference type="Pfam" id="PF11951">
    <property type="entry name" value="Fungal_trans_2"/>
    <property type="match status" value="1"/>
</dbReference>
<dbReference type="CDD" id="cd05269">
    <property type="entry name" value="TMR_SDR_a"/>
    <property type="match status" value="1"/>
</dbReference>
<name>A0A8T9B2G8_9HELO</name>
<reference evidence="7 8" key="1">
    <citation type="submission" date="2018-05" db="EMBL/GenBank/DDBJ databases">
        <title>Whole genome sequencing for identification of molecular markers to develop diagnostic detection tools for the regulated plant pathogen Lachnellula willkommii.</title>
        <authorList>
            <person name="Giroux E."/>
            <person name="Bilodeau G."/>
        </authorList>
    </citation>
    <scope>NUCLEOTIDE SEQUENCE [LARGE SCALE GENOMIC DNA]</scope>
    <source>
        <strain evidence="7 8">CBS 203.66</strain>
    </source>
</reference>
<dbReference type="InterPro" id="IPR036291">
    <property type="entry name" value="NAD(P)-bd_dom_sf"/>
</dbReference>
<dbReference type="PANTHER" id="PTHR43162">
    <property type="match status" value="1"/>
</dbReference>
<dbReference type="AlphaFoldDB" id="A0A8T9B2G8"/>
<evidence type="ECO:0000259" key="6">
    <source>
        <dbReference type="PROSITE" id="PS50048"/>
    </source>
</evidence>
<comment type="caution">
    <text evidence="7">The sequence shown here is derived from an EMBL/GenBank/DDBJ whole genome shotgun (WGS) entry which is preliminary data.</text>
</comment>
<dbReference type="SUPFAM" id="SSF57701">
    <property type="entry name" value="Zn2/Cys6 DNA-binding domain"/>
    <property type="match status" value="1"/>
</dbReference>
<keyword evidence="4" id="KW-0560">Oxidoreductase</keyword>
<evidence type="ECO:0000256" key="5">
    <source>
        <dbReference type="ARBA" id="ARBA00023242"/>
    </source>
</evidence>
<accession>A0A8T9B2G8</accession>
<evidence type="ECO:0000313" key="7">
    <source>
        <dbReference type="EMBL" id="TVY13887.1"/>
    </source>
</evidence>